<evidence type="ECO:0000313" key="1">
    <source>
        <dbReference type="EMBL" id="SCL34541.1"/>
    </source>
</evidence>
<dbReference type="EMBL" id="FMHV01000002">
    <property type="protein sequence ID" value="SCL34541.1"/>
    <property type="molecule type" value="Genomic_DNA"/>
</dbReference>
<evidence type="ECO:0000313" key="2">
    <source>
        <dbReference type="Proteomes" id="UP000199413"/>
    </source>
</evidence>
<sequence>MSAPTGDNDSLHELEAEVEAELAMAESSRPEEAVTLPVTQWLFDPADAQREEVGLRSLLGAVEALEGDPRFGHPTDGRA</sequence>
<accession>A0A1C6SY99</accession>
<dbReference type="OrthoDB" id="3392539at2"/>
<dbReference type="Proteomes" id="UP000199413">
    <property type="component" value="Unassembled WGS sequence"/>
</dbReference>
<name>A0A1C6SY99_9ACTN</name>
<reference evidence="2" key="1">
    <citation type="submission" date="2016-06" db="EMBL/GenBank/DDBJ databases">
        <authorList>
            <person name="Varghese N."/>
            <person name="Submissions Spin"/>
        </authorList>
    </citation>
    <scope>NUCLEOTIDE SEQUENCE [LARGE SCALE GENOMIC DNA]</scope>
    <source>
        <strain evidence="2">DSM 45431</strain>
    </source>
</reference>
<organism evidence="1 2">
    <name type="scientific">Micromonospora rhizosphaerae</name>
    <dbReference type="NCBI Taxonomy" id="568872"/>
    <lineage>
        <taxon>Bacteria</taxon>
        <taxon>Bacillati</taxon>
        <taxon>Actinomycetota</taxon>
        <taxon>Actinomycetes</taxon>
        <taxon>Micromonosporales</taxon>
        <taxon>Micromonosporaceae</taxon>
        <taxon>Micromonospora</taxon>
    </lineage>
</organism>
<dbReference type="RefSeq" id="WP_091345164.1">
    <property type="nucleotide sequence ID" value="NZ_FMHV01000002.1"/>
</dbReference>
<gene>
    <name evidence="1" type="ORF">GA0070624_5019</name>
</gene>
<proteinExistence type="predicted"/>
<keyword evidence="2" id="KW-1185">Reference proteome</keyword>
<dbReference type="AlphaFoldDB" id="A0A1C6SY99"/>
<protein>
    <submittedName>
        <fullName evidence="1">Uncharacterized protein</fullName>
    </submittedName>
</protein>